<protein>
    <submittedName>
        <fullName evidence="4">Putative nuclease HARBI1</fullName>
    </submittedName>
</protein>
<dbReference type="InParanoid" id="K1RYJ1"/>
<dbReference type="PANTHER" id="PTHR22930:SF250">
    <property type="entry name" value="NUCLEASE HARBI1-LIKE PROTEIN"/>
    <property type="match status" value="1"/>
</dbReference>
<evidence type="ECO:0000313" key="4">
    <source>
        <dbReference type="EMBL" id="EKC40076.1"/>
    </source>
</evidence>
<dbReference type="Gene3D" id="3.30.420.10">
    <property type="entry name" value="Ribonuclease H-like superfamily/Ribonuclease H"/>
    <property type="match status" value="1"/>
</dbReference>
<dbReference type="GO" id="GO:0003676">
    <property type="term" value="F:nucleic acid binding"/>
    <property type="evidence" value="ECO:0007669"/>
    <property type="project" value="InterPro"/>
</dbReference>
<evidence type="ECO:0000259" key="3">
    <source>
        <dbReference type="Pfam" id="PF20700"/>
    </source>
</evidence>
<feature type="region of interest" description="Disordered" evidence="1">
    <location>
        <begin position="1"/>
        <end position="22"/>
    </location>
</feature>
<organism evidence="4">
    <name type="scientific">Magallana gigas</name>
    <name type="common">Pacific oyster</name>
    <name type="synonym">Crassostrea gigas</name>
    <dbReference type="NCBI Taxonomy" id="29159"/>
    <lineage>
        <taxon>Eukaryota</taxon>
        <taxon>Metazoa</taxon>
        <taxon>Spiralia</taxon>
        <taxon>Lophotrochozoa</taxon>
        <taxon>Mollusca</taxon>
        <taxon>Bivalvia</taxon>
        <taxon>Autobranchia</taxon>
        <taxon>Pteriomorphia</taxon>
        <taxon>Ostreida</taxon>
        <taxon>Ostreoidea</taxon>
        <taxon>Ostreidae</taxon>
        <taxon>Magallana</taxon>
    </lineage>
</organism>
<accession>K1RYJ1</accession>
<proteinExistence type="predicted"/>
<dbReference type="Pfam" id="PF20700">
    <property type="entry name" value="Mutator"/>
    <property type="match status" value="1"/>
</dbReference>
<feature type="compositionally biased region" description="Basic and acidic residues" evidence="1">
    <location>
        <begin position="1"/>
        <end position="10"/>
    </location>
</feature>
<feature type="compositionally biased region" description="Basic residues" evidence="1">
    <location>
        <begin position="11"/>
        <end position="22"/>
    </location>
</feature>
<dbReference type="InterPro" id="IPR045249">
    <property type="entry name" value="HARBI1-like"/>
</dbReference>
<name>K1RYJ1_MAGGI</name>
<gene>
    <name evidence="4" type="ORF">CGI_10026106</name>
</gene>
<feature type="domain" description="DNA-directed DNA polymerase family B exonuclease" evidence="2">
    <location>
        <begin position="314"/>
        <end position="468"/>
    </location>
</feature>
<dbReference type="CDD" id="cd06127">
    <property type="entry name" value="DEDDh"/>
    <property type="match status" value="1"/>
</dbReference>
<dbReference type="Pfam" id="PF03104">
    <property type="entry name" value="DNA_pol_B_exo1"/>
    <property type="match status" value="1"/>
</dbReference>
<feature type="domain" description="Mutator-like transposase" evidence="3">
    <location>
        <begin position="176"/>
        <end position="244"/>
    </location>
</feature>
<evidence type="ECO:0000259" key="2">
    <source>
        <dbReference type="Pfam" id="PF03104"/>
    </source>
</evidence>
<dbReference type="HOGENOM" id="CLU_396508_0_0_1"/>
<dbReference type="SUPFAM" id="SSF53098">
    <property type="entry name" value="Ribonuclease H-like"/>
    <property type="match status" value="1"/>
</dbReference>
<reference evidence="4" key="1">
    <citation type="journal article" date="2012" name="Nature">
        <title>The oyster genome reveals stress adaptation and complexity of shell formation.</title>
        <authorList>
            <person name="Zhang G."/>
            <person name="Fang X."/>
            <person name="Guo X."/>
            <person name="Li L."/>
            <person name="Luo R."/>
            <person name="Xu F."/>
            <person name="Yang P."/>
            <person name="Zhang L."/>
            <person name="Wang X."/>
            <person name="Qi H."/>
            <person name="Xiong Z."/>
            <person name="Que H."/>
            <person name="Xie Y."/>
            <person name="Holland P.W."/>
            <person name="Paps J."/>
            <person name="Zhu Y."/>
            <person name="Wu F."/>
            <person name="Chen Y."/>
            <person name="Wang J."/>
            <person name="Peng C."/>
            <person name="Meng J."/>
            <person name="Yang L."/>
            <person name="Liu J."/>
            <person name="Wen B."/>
            <person name="Zhang N."/>
            <person name="Huang Z."/>
            <person name="Zhu Q."/>
            <person name="Feng Y."/>
            <person name="Mount A."/>
            <person name="Hedgecock D."/>
            <person name="Xu Z."/>
            <person name="Liu Y."/>
            <person name="Domazet-Loso T."/>
            <person name="Du Y."/>
            <person name="Sun X."/>
            <person name="Zhang S."/>
            <person name="Liu B."/>
            <person name="Cheng P."/>
            <person name="Jiang X."/>
            <person name="Li J."/>
            <person name="Fan D."/>
            <person name="Wang W."/>
            <person name="Fu W."/>
            <person name="Wang T."/>
            <person name="Wang B."/>
            <person name="Zhang J."/>
            <person name="Peng Z."/>
            <person name="Li Y."/>
            <person name="Li N."/>
            <person name="Wang J."/>
            <person name="Chen M."/>
            <person name="He Y."/>
            <person name="Tan F."/>
            <person name="Song X."/>
            <person name="Zheng Q."/>
            <person name="Huang R."/>
            <person name="Yang H."/>
            <person name="Du X."/>
            <person name="Chen L."/>
            <person name="Yang M."/>
            <person name="Gaffney P.M."/>
            <person name="Wang S."/>
            <person name="Luo L."/>
            <person name="She Z."/>
            <person name="Ming Y."/>
            <person name="Huang W."/>
            <person name="Zhang S."/>
            <person name="Huang B."/>
            <person name="Zhang Y."/>
            <person name="Qu T."/>
            <person name="Ni P."/>
            <person name="Miao G."/>
            <person name="Wang J."/>
            <person name="Wang Q."/>
            <person name="Steinberg C.E."/>
            <person name="Wang H."/>
            <person name="Li N."/>
            <person name="Qian L."/>
            <person name="Zhang G."/>
            <person name="Li Y."/>
            <person name="Yang H."/>
            <person name="Liu X."/>
            <person name="Wang J."/>
            <person name="Yin Y."/>
            <person name="Wang J."/>
        </authorList>
    </citation>
    <scope>NUCLEOTIDE SEQUENCE [LARGE SCALE GENOMIC DNA]</scope>
    <source>
        <strain evidence="4">05x7-T-G4-1.051#20</strain>
    </source>
</reference>
<dbReference type="PANTHER" id="PTHR22930">
    <property type="match status" value="1"/>
</dbReference>
<dbReference type="EMBL" id="JH817826">
    <property type="protein sequence ID" value="EKC40076.1"/>
    <property type="molecule type" value="Genomic_DNA"/>
</dbReference>
<dbReference type="AlphaFoldDB" id="K1RYJ1"/>
<dbReference type="InterPro" id="IPR012337">
    <property type="entry name" value="RNaseH-like_sf"/>
</dbReference>
<sequence length="695" mass="77919">MSAEEKDVSRKKNGTFAKKGHGKKVLGLRKGLNSRLASSNGDPLPPAQKHMDETCDTDCDIPVHIDHGYYGIQEEVIVCGDEVDEDSFVPDENTYDWRVGRRIVELGILADGLRACKLCQFSLQLHNCISEKKFGLSHILNIKCENCELINDVATGSRHRTEKGGLAWDANTKLAAGHASLIGNKTGKCVGYALKSKKCRICSAAKEKNVTPRKHNCKKNWKGSAKSMEPAMACEMLQSVLDQGEKLNKSCSVSPGTYTNRHMRRKDRKMERKRLRVGQPDVKRDTYQANICLGSEENIDLNDIQLNSPVEHLHTYPLVFFDLETGGLGRTSDIIQIAAKCKEKEFSIYAIPTRCISKEASEATCLTFDGNNLCYKGEAVPAVPPFEALIAFLNFLDSFNHPIIVGHNIQSFDLPILRHHLGSSNLLERFSGNITGEQKGLREVRENEDKALRRERVFRDRSQVLDMLTDSELIGRYKFPRRVILQLTDDVKDFIQPQTLRSHAIPAHIQVLTCLRFLAKGDYLSETTDIHGISKSSGCLAVHRVVDAVCKALQNIEFPTRREHISRIKASFYKIAGFPNVIGAIDGTQIPIQGMGTDDEHLYVCRKGFHSINVQAVVDADLRCLHKTGGCLPYRPDKCTKIIECAMRLHNLAINERVPLMVETEEEDDVQQPFAPVIPNNCTAAMLRDRLVQRF</sequence>
<dbReference type="InterPro" id="IPR026103">
    <property type="entry name" value="HARBI1_animal"/>
</dbReference>
<evidence type="ECO:0000256" key="1">
    <source>
        <dbReference type="SAM" id="MobiDB-lite"/>
    </source>
</evidence>
<dbReference type="InterPro" id="IPR049012">
    <property type="entry name" value="Mutator_transp_dom"/>
</dbReference>
<dbReference type="InterPro" id="IPR006133">
    <property type="entry name" value="DNA-dir_DNA_pol_B_exonuc"/>
</dbReference>
<dbReference type="InterPro" id="IPR036397">
    <property type="entry name" value="RNaseH_sf"/>
</dbReference>
<dbReference type="PRINTS" id="PR02086">
    <property type="entry name" value="PUTNUCHARBI1"/>
</dbReference>